<dbReference type="EMBL" id="PGTB01000023">
    <property type="protein sequence ID" value="PJE37060.1"/>
    <property type="molecule type" value="Genomic_DNA"/>
</dbReference>
<dbReference type="Proteomes" id="UP000231553">
    <property type="component" value="Unassembled WGS sequence"/>
</dbReference>
<evidence type="ECO:0000256" key="4">
    <source>
        <dbReference type="PIRSR" id="PIRSR001365-2"/>
    </source>
</evidence>
<name>A0A2M8J2Q1_9RHOB</name>
<comment type="similarity">
    <text evidence="2">Belongs to the DapA family.</text>
</comment>
<evidence type="ECO:0000256" key="1">
    <source>
        <dbReference type="ARBA" id="ARBA00023239"/>
    </source>
</evidence>
<sequence length="315" mass="32776">MTSGDETMSKARQGIYAAAITPFQEDGSVDQAKLVTYCRHLLTEGGCDGVAPTGTTGEGTSVAMTDRLALPAAFAEAGFAPDQVIFGTGAPSAQDCVALTRAACEAGFVNVLVLPPYYYKSPTDDGVFAYYANLVDKVGRDDLRIYLYHFPQMSAVPLSTALVTRLREAFGPVIAGLKDSSGDFAQSRAFVEATGGVAAGFDVYPSSEAFLWDGLDIGTAGIISGSTNLFGALAQKACRAPAGPARDAAMQAVSAARGVASKYPLMAAMKTAAAWRTGDDGWLRMAPPLVPLSAEMKAAFRADLDALNVTADPVS</sequence>
<dbReference type="AlphaFoldDB" id="A0A2M8J2Q1"/>
<feature type="active site" description="Proton donor/acceptor" evidence="3">
    <location>
        <position position="148"/>
    </location>
</feature>
<dbReference type="SMART" id="SM01130">
    <property type="entry name" value="DHDPS"/>
    <property type="match status" value="1"/>
</dbReference>
<dbReference type="Gene3D" id="3.20.20.70">
    <property type="entry name" value="Aldolase class I"/>
    <property type="match status" value="1"/>
</dbReference>
<organism evidence="5 6">
    <name type="scientific">Pseudooceanicola lipolyticus</name>
    <dbReference type="NCBI Taxonomy" id="2029104"/>
    <lineage>
        <taxon>Bacteria</taxon>
        <taxon>Pseudomonadati</taxon>
        <taxon>Pseudomonadota</taxon>
        <taxon>Alphaproteobacteria</taxon>
        <taxon>Rhodobacterales</taxon>
        <taxon>Paracoccaceae</taxon>
        <taxon>Pseudooceanicola</taxon>
    </lineage>
</organism>
<proteinExistence type="inferred from homology"/>
<dbReference type="PANTHER" id="PTHR12128">
    <property type="entry name" value="DIHYDRODIPICOLINATE SYNTHASE"/>
    <property type="match status" value="1"/>
</dbReference>
<dbReference type="SUPFAM" id="SSF51569">
    <property type="entry name" value="Aldolase"/>
    <property type="match status" value="1"/>
</dbReference>
<accession>A0A2M8J2Q1</accession>
<evidence type="ECO:0000256" key="3">
    <source>
        <dbReference type="PIRSR" id="PIRSR001365-1"/>
    </source>
</evidence>
<dbReference type="PANTHER" id="PTHR12128:SF67">
    <property type="entry name" value="BLR3884 PROTEIN"/>
    <property type="match status" value="1"/>
</dbReference>
<dbReference type="GO" id="GO:0008840">
    <property type="term" value="F:4-hydroxy-tetrahydrodipicolinate synthase activity"/>
    <property type="evidence" value="ECO:0007669"/>
    <property type="project" value="TreeGrafter"/>
</dbReference>
<dbReference type="InterPro" id="IPR002220">
    <property type="entry name" value="DapA-like"/>
</dbReference>
<dbReference type="Pfam" id="PF00701">
    <property type="entry name" value="DHDPS"/>
    <property type="match status" value="1"/>
</dbReference>
<dbReference type="InterPro" id="IPR013785">
    <property type="entry name" value="Aldolase_TIM"/>
</dbReference>
<reference evidence="5 6" key="1">
    <citation type="journal article" date="2018" name="Int. J. Syst. Evol. Microbiol.">
        <title>Pseudooceanicola lipolyticus sp. nov., a marine alphaproteobacterium, reclassification of Oceanicola flagellatus as Pseudooceanicola flagellatus comb. nov. and emended description of the genus Pseudooceanicola.</title>
        <authorList>
            <person name="Huang M.-M."/>
            <person name="Guo L.-L."/>
            <person name="Wu Y.-H."/>
            <person name="Lai Q.-L."/>
            <person name="Shao Z.-Z."/>
            <person name="Wang C.-S."/>
            <person name="Wu M."/>
            <person name="Xu X.-W."/>
        </authorList>
    </citation>
    <scope>NUCLEOTIDE SEQUENCE [LARGE SCALE GENOMIC DNA]</scope>
    <source>
        <strain evidence="5 6">157</strain>
    </source>
</reference>
<dbReference type="OrthoDB" id="9782828at2"/>
<keyword evidence="6" id="KW-1185">Reference proteome</keyword>
<evidence type="ECO:0000256" key="2">
    <source>
        <dbReference type="PIRNR" id="PIRNR001365"/>
    </source>
</evidence>
<feature type="binding site" evidence="4">
    <location>
        <position position="223"/>
    </location>
    <ligand>
        <name>pyruvate</name>
        <dbReference type="ChEBI" id="CHEBI:15361"/>
    </ligand>
</feature>
<dbReference type="CDD" id="cd00408">
    <property type="entry name" value="DHDPS-like"/>
    <property type="match status" value="1"/>
</dbReference>
<gene>
    <name evidence="5" type="ORF">CVM52_08890</name>
</gene>
<dbReference type="PIRSF" id="PIRSF001365">
    <property type="entry name" value="DHDPS"/>
    <property type="match status" value="1"/>
</dbReference>
<evidence type="ECO:0000313" key="6">
    <source>
        <dbReference type="Proteomes" id="UP000231553"/>
    </source>
</evidence>
<feature type="active site" description="Schiff-base intermediate with substrate" evidence="3">
    <location>
        <position position="178"/>
    </location>
</feature>
<evidence type="ECO:0000313" key="5">
    <source>
        <dbReference type="EMBL" id="PJE37060.1"/>
    </source>
</evidence>
<keyword evidence="1 2" id="KW-0456">Lyase</keyword>
<feature type="binding site" evidence="4">
    <location>
        <position position="56"/>
    </location>
    <ligand>
        <name>pyruvate</name>
        <dbReference type="ChEBI" id="CHEBI:15361"/>
    </ligand>
</feature>
<comment type="caution">
    <text evidence="5">The sequence shown here is derived from an EMBL/GenBank/DDBJ whole genome shotgun (WGS) entry which is preliminary data.</text>
</comment>
<protein>
    <submittedName>
        <fullName evidence="5">Dihydrodipicolinate synthase family protein</fullName>
    </submittedName>
</protein>
<dbReference type="PRINTS" id="PR00146">
    <property type="entry name" value="DHPICSNTHASE"/>
</dbReference>